<dbReference type="InterPro" id="IPR052529">
    <property type="entry name" value="Bact_Transport_Assoc"/>
</dbReference>
<dbReference type="InterPro" id="IPR007349">
    <property type="entry name" value="DUF418"/>
</dbReference>
<feature type="transmembrane region" description="Helical" evidence="1">
    <location>
        <begin position="65"/>
        <end position="82"/>
    </location>
</feature>
<evidence type="ECO:0000313" key="5">
    <source>
        <dbReference type="Proteomes" id="UP000589036"/>
    </source>
</evidence>
<name>A0A852TXL8_9ACTN</name>
<dbReference type="InterPro" id="IPR012429">
    <property type="entry name" value="HGSNAT_cat"/>
</dbReference>
<dbReference type="Pfam" id="PF04235">
    <property type="entry name" value="DUF418"/>
    <property type="match status" value="1"/>
</dbReference>
<dbReference type="Proteomes" id="UP000589036">
    <property type="component" value="Unassembled WGS sequence"/>
</dbReference>
<evidence type="ECO:0000259" key="3">
    <source>
        <dbReference type="Pfam" id="PF07786"/>
    </source>
</evidence>
<keyword evidence="1" id="KW-0472">Membrane</keyword>
<feature type="transmembrane region" description="Helical" evidence="1">
    <location>
        <begin position="27"/>
        <end position="45"/>
    </location>
</feature>
<keyword evidence="5" id="KW-1185">Reference proteome</keyword>
<dbReference type="Pfam" id="PF07786">
    <property type="entry name" value="HGSNAT_cat"/>
    <property type="match status" value="1"/>
</dbReference>
<proteinExistence type="predicted"/>
<gene>
    <name evidence="4" type="ORF">HDA32_002802</name>
</gene>
<evidence type="ECO:0000256" key="1">
    <source>
        <dbReference type="SAM" id="Phobius"/>
    </source>
</evidence>
<keyword evidence="1" id="KW-1133">Transmembrane helix</keyword>
<protein>
    <submittedName>
        <fullName evidence="4">Putative membrane protein YeiB</fullName>
    </submittedName>
</protein>
<feature type="transmembrane region" description="Helical" evidence="1">
    <location>
        <begin position="221"/>
        <end position="239"/>
    </location>
</feature>
<feature type="transmembrane region" description="Helical" evidence="1">
    <location>
        <begin position="189"/>
        <end position="209"/>
    </location>
</feature>
<dbReference type="PANTHER" id="PTHR30590:SF2">
    <property type="entry name" value="INNER MEMBRANE PROTEIN"/>
    <property type="match status" value="1"/>
</dbReference>
<dbReference type="RefSeq" id="WP_179643585.1">
    <property type="nucleotide sequence ID" value="NZ_BAAAYY010000018.1"/>
</dbReference>
<feature type="transmembrane region" description="Helical" evidence="1">
    <location>
        <begin position="259"/>
        <end position="278"/>
    </location>
</feature>
<accession>A0A852TXL8</accession>
<organism evidence="4 5">
    <name type="scientific">Spinactinospora alkalitolerans</name>
    <dbReference type="NCBI Taxonomy" id="687207"/>
    <lineage>
        <taxon>Bacteria</taxon>
        <taxon>Bacillati</taxon>
        <taxon>Actinomycetota</taxon>
        <taxon>Actinomycetes</taxon>
        <taxon>Streptosporangiales</taxon>
        <taxon>Nocardiopsidaceae</taxon>
        <taxon>Spinactinospora</taxon>
    </lineage>
</organism>
<feature type="transmembrane region" description="Helical" evidence="1">
    <location>
        <begin position="143"/>
        <end position="169"/>
    </location>
</feature>
<feature type="transmembrane region" description="Helical" evidence="1">
    <location>
        <begin position="119"/>
        <end position="136"/>
    </location>
</feature>
<keyword evidence="1" id="KW-0812">Transmembrane</keyword>
<feature type="domain" description="Heparan-alpha-glucosaminide N-acetyltransferase catalytic" evidence="3">
    <location>
        <begin position="21"/>
        <end position="114"/>
    </location>
</feature>
<dbReference type="AlphaFoldDB" id="A0A852TXL8"/>
<feature type="transmembrane region" description="Helical" evidence="1">
    <location>
        <begin position="285"/>
        <end position="306"/>
    </location>
</feature>
<evidence type="ECO:0000259" key="2">
    <source>
        <dbReference type="Pfam" id="PF04235"/>
    </source>
</evidence>
<feature type="transmembrane region" description="Helical" evidence="1">
    <location>
        <begin position="94"/>
        <end position="113"/>
    </location>
</feature>
<feature type="domain" description="DUF418" evidence="2">
    <location>
        <begin position="183"/>
        <end position="325"/>
    </location>
</feature>
<sequence length="344" mass="36292">MADRPAPPAAGAPAPAAPGARIEALDALRGFALCGIVFINIPQTMEMFAYAGQMPDGLRLFVLGRFYPIFFLLFGVGFGIFFRSAIRRTDRPRVLLVRRFVALAVLGAVLHLLQPGEVLLPFAVAGLVVLLPLSLLRGRAVLVAGVLLTVAGLLAGVGGLGLLPGLFALGFALAELRVPETLHERSAQLAAVAAAAVAAALVSAGLAFADLPDTAQIRIGMALSVSMAAAYAALFLLLLRTPAAPLLLRALAPMGRMALTNYFSAALLFVPIGAALGLRGSADWATASLLGAAILVVQGVWSILWLQRFDYGPLEWAWRCVTYWRPLPIRGRRGPRPVQRAHGA</sequence>
<dbReference type="PANTHER" id="PTHR30590">
    <property type="entry name" value="INNER MEMBRANE PROTEIN"/>
    <property type="match status" value="1"/>
</dbReference>
<dbReference type="EMBL" id="JACCCC010000001">
    <property type="protein sequence ID" value="NYE47682.1"/>
    <property type="molecule type" value="Genomic_DNA"/>
</dbReference>
<reference evidence="4 5" key="1">
    <citation type="submission" date="2020-07" db="EMBL/GenBank/DDBJ databases">
        <title>Sequencing the genomes of 1000 actinobacteria strains.</title>
        <authorList>
            <person name="Klenk H.-P."/>
        </authorList>
    </citation>
    <scope>NUCLEOTIDE SEQUENCE [LARGE SCALE GENOMIC DNA]</scope>
    <source>
        <strain evidence="4 5">CXB654</strain>
    </source>
</reference>
<evidence type="ECO:0000313" key="4">
    <source>
        <dbReference type="EMBL" id="NYE47682.1"/>
    </source>
</evidence>
<comment type="caution">
    <text evidence="4">The sequence shown here is derived from an EMBL/GenBank/DDBJ whole genome shotgun (WGS) entry which is preliminary data.</text>
</comment>